<feature type="transmembrane region" description="Helical" evidence="2">
    <location>
        <begin position="320"/>
        <end position="343"/>
    </location>
</feature>
<keyword evidence="2" id="KW-1133">Transmembrane helix</keyword>
<sequence>MSRPGRQKISPQPSTSVSHTVIPTSSMFSERFTSISLTPLEKWIAHHANSGYYTLCLPVRFDAKLGILHVTDNYFIRGIWLLRLVHLAVDNIYLLFIAHKVDLNLVGEKEFSDFWMHTISRILGCSISWLIALDVHSIVKSINAIIVTRRSWRKKFGIWAEEFEGPLEVLIRRTIQIGTLFVPCQSILPLILHFQARHSSRYWGAELLPRSLYDSPVGVVLAGVNDFMLSQSTINTSVFGLTVVTTFFVLIRFWTQSIMTKVSELGMSSRVPLQQYRTLLTLNRLFNSFNGQFVLPVMLLGGSGITSLMFSVLVKRNRDLPVVALINLVLGSCLIIMMMYLALEGAGRMLTRSLDLTRIFKMKQDLYVKKYADSCREMRMYVGFFFYVKPGTFINCMKWITDQAITIILAF</sequence>
<feature type="compositionally biased region" description="Polar residues" evidence="1">
    <location>
        <begin position="9"/>
        <end position="20"/>
    </location>
</feature>
<feature type="transmembrane region" description="Helical" evidence="2">
    <location>
        <begin position="293"/>
        <end position="314"/>
    </location>
</feature>
<name>A0ABP1S9K4_9HEXA</name>
<feature type="transmembrane region" description="Helical" evidence="2">
    <location>
        <begin position="80"/>
        <end position="99"/>
    </location>
</feature>
<keyword evidence="2" id="KW-0472">Membrane</keyword>
<gene>
    <name evidence="3" type="ORF">ODALV1_LOCUS31378</name>
</gene>
<dbReference type="Proteomes" id="UP001642540">
    <property type="component" value="Unassembled WGS sequence"/>
</dbReference>
<evidence type="ECO:0000256" key="1">
    <source>
        <dbReference type="SAM" id="MobiDB-lite"/>
    </source>
</evidence>
<evidence type="ECO:0000313" key="4">
    <source>
        <dbReference type="Proteomes" id="UP001642540"/>
    </source>
</evidence>
<protein>
    <recommendedName>
        <fullName evidence="5">Odorant receptor</fullName>
    </recommendedName>
</protein>
<feature type="region of interest" description="Disordered" evidence="1">
    <location>
        <begin position="1"/>
        <end position="20"/>
    </location>
</feature>
<reference evidence="3 4" key="1">
    <citation type="submission" date="2024-08" db="EMBL/GenBank/DDBJ databases">
        <authorList>
            <person name="Cucini C."/>
            <person name="Frati F."/>
        </authorList>
    </citation>
    <scope>NUCLEOTIDE SEQUENCE [LARGE SCALE GENOMIC DNA]</scope>
</reference>
<dbReference type="EMBL" id="CAXLJM020000169">
    <property type="protein sequence ID" value="CAL8148285.1"/>
    <property type="molecule type" value="Genomic_DNA"/>
</dbReference>
<accession>A0ABP1S9K4</accession>
<feature type="transmembrane region" description="Helical" evidence="2">
    <location>
        <begin position="119"/>
        <end position="146"/>
    </location>
</feature>
<keyword evidence="2" id="KW-0812">Transmembrane</keyword>
<evidence type="ECO:0000313" key="3">
    <source>
        <dbReference type="EMBL" id="CAL8148285.1"/>
    </source>
</evidence>
<evidence type="ECO:0000256" key="2">
    <source>
        <dbReference type="SAM" id="Phobius"/>
    </source>
</evidence>
<feature type="transmembrane region" description="Helical" evidence="2">
    <location>
        <begin position="234"/>
        <end position="254"/>
    </location>
</feature>
<proteinExistence type="predicted"/>
<comment type="caution">
    <text evidence="3">The sequence shown here is derived from an EMBL/GenBank/DDBJ whole genome shotgun (WGS) entry which is preliminary data.</text>
</comment>
<organism evidence="3 4">
    <name type="scientific">Orchesella dallaii</name>
    <dbReference type="NCBI Taxonomy" id="48710"/>
    <lineage>
        <taxon>Eukaryota</taxon>
        <taxon>Metazoa</taxon>
        <taxon>Ecdysozoa</taxon>
        <taxon>Arthropoda</taxon>
        <taxon>Hexapoda</taxon>
        <taxon>Collembola</taxon>
        <taxon>Entomobryomorpha</taxon>
        <taxon>Entomobryoidea</taxon>
        <taxon>Orchesellidae</taxon>
        <taxon>Orchesellinae</taxon>
        <taxon>Orchesella</taxon>
    </lineage>
</organism>
<keyword evidence="4" id="KW-1185">Reference proteome</keyword>
<evidence type="ECO:0008006" key="5">
    <source>
        <dbReference type="Google" id="ProtNLM"/>
    </source>
</evidence>